<proteinExistence type="predicted"/>
<dbReference type="Pfam" id="PF19715">
    <property type="entry name" value="DUF6210"/>
    <property type="match status" value="1"/>
</dbReference>
<name>A0ABR9PUB5_9BACT</name>
<keyword evidence="2" id="KW-1185">Reference proteome</keyword>
<dbReference type="Proteomes" id="UP001516472">
    <property type="component" value="Unassembled WGS sequence"/>
</dbReference>
<reference evidence="1 2" key="1">
    <citation type="submission" date="2020-02" db="EMBL/GenBank/DDBJ databases">
        <authorList>
            <person name="Babadi Z.K."/>
            <person name="Risdian C."/>
            <person name="Ebrahimipour G.H."/>
            <person name="Wink J."/>
        </authorList>
    </citation>
    <scope>NUCLEOTIDE SEQUENCE [LARGE SCALE GENOMIC DNA]</scope>
    <source>
        <strain evidence="1 2">ZKHCc1 1396</strain>
    </source>
</reference>
<sequence length="155" mass="17754">MAPHYVFLNPDGLRPFGLGAIVQAPTGVMYGNQCDGHLNEMRWAEGFFVPLHSVDLSLDPDDDEVFNVEHALFDFFKKGFRGHPYMREVWTPSHFERLALLISRVPMWHATHPDQVLGERLHLALDRERLDEVTEAWVPVLTPYGPGILVFENCD</sequence>
<accession>A0ABR9PUB5</accession>
<gene>
    <name evidence="1" type="ORF">G4177_25305</name>
</gene>
<organism evidence="1 2">
    <name type="scientific">Corallococcus soli</name>
    <dbReference type="NCBI Taxonomy" id="2710757"/>
    <lineage>
        <taxon>Bacteria</taxon>
        <taxon>Pseudomonadati</taxon>
        <taxon>Myxococcota</taxon>
        <taxon>Myxococcia</taxon>
        <taxon>Myxococcales</taxon>
        <taxon>Cystobacterineae</taxon>
        <taxon>Myxococcaceae</taxon>
        <taxon>Corallococcus</taxon>
    </lineage>
</organism>
<dbReference type="RefSeq" id="WP_193428698.1">
    <property type="nucleotide sequence ID" value="NZ_CBCSIP010000223.1"/>
</dbReference>
<dbReference type="EMBL" id="JAAIYO010000008">
    <property type="protein sequence ID" value="MBE4751495.1"/>
    <property type="molecule type" value="Genomic_DNA"/>
</dbReference>
<dbReference type="InterPro" id="IPR046182">
    <property type="entry name" value="DUF6210"/>
</dbReference>
<protein>
    <submittedName>
        <fullName evidence="1">Uncharacterized protein</fullName>
    </submittedName>
</protein>
<evidence type="ECO:0000313" key="2">
    <source>
        <dbReference type="Proteomes" id="UP001516472"/>
    </source>
</evidence>
<evidence type="ECO:0000313" key="1">
    <source>
        <dbReference type="EMBL" id="MBE4751495.1"/>
    </source>
</evidence>
<comment type="caution">
    <text evidence="1">The sequence shown here is derived from an EMBL/GenBank/DDBJ whole genome shotgun (WGS) entry which is preliminary data.</text>
</comment>